<dbReference type="AlphaFoldDB" id="J9DTI4"/>
<sequence>MIFRLSTVVDVIRSGYCDCDSGCECCCCSSHFICVLIGLLGTDIDGYDEMKNNYHCSELNVLQRGQEKESDRLGERERETWTVCGKAEKSDCLIVVTDEKSHE</sequence>
<dbReference type="EMBL" id="ADBV01015005">
    <property type="protein sequence ID" value="EJW72968.1"/>
    <property type="molecule type" value="Genomic_DNA"/>
</dbReference>
<gene>
    <name evidence="1" type="ORF">WUBG_16128</name>
</gene>
<evidence type="ECO:0000313" key="2">
    <source>
        <dbReference type="Proteomes" id="UP000004810"/>
    </source>
</evidence>
<proteinExistence type="predicted"/>
<dbReference type="Proteomes" id="UP000004810">
    <property type="component" value="Unassembled WGS sequence"/>
</dbReference>
<protein>
    <submittedName>
        <fullName evidence="1">Uncharacterized protein</fullName>
    </submittedName>
</protein>
<comment type="caution">
    <text evidence="1">The sequence shown here is derived from an EMBL/GenBank/DDBJ whole genome shotgun (WGS) entry which is preliminary data.</text>
</comment>
<organism evidence="1 2">
    <name type="scientific">Wuchereria bancrofti</name>
    <dbReference type="NCBI Taxonomy" id="6293"/>
    <lineage>
        <taxon>Eukaryota</taxon>
        <taxon>Metazoa</taxon>
        <taxon>Ecdysozoa</taxon>
        <taxon>Nematoda</taxon>
        <taxon>Chromadorea</taxon>
        <taxon>Rhabditida</taxon>
        <taxon>Spirurina</taxon>
        <taxon>Spiruromorpha</taxon>
        <taxon>Filarioidea</taxon>
        <taxon>Onchocercidae</taxon>
        <taxon>Wuchereria</taxon>
    </lineage>
</organism>
<name>J9DTI4_WUCBA</name>
<accession>J9DTI4</accession>
<evidence type="ECO:0000313" key="1">
    <source>
        <dbReference type="EMBL" id="EJW72968.1"/>
    </source>
</evidence>
<reference evidence="2" key="1">
    <citation type="submission" date="2012-08" db="EMBL/GenBank/DDBJ databases">
        <title>The Genome Sequence of Wuchereria bancrofti.</title>
        <authorList>
            <person name="Nutman T.B."/>
            <person name="Fink D.L."/>
            <person name="Russ C."/>
            <person name="Young S."/>
            <person name="Zeng Q."/>
            <person name="Koehrsen M."/>
            <person name="Alvarado L."/>
            <person name="Berlin A."/>
            <person name="Chapman S.B."/>
            <person name="Chen Z."/>
            <person name="Freedman E."/>
            <person name="Gellesch M."/>
            <person name="Goldberg J."/>
            <person name="Griggs A."/>
            <person name="Gujja S."/>
            <person name="Heilman E.R."/>
            <person name="Heiman D."/>
            <person name="Hepburn T."/>
            <person name="Howarth C."/>
            <person name="Jen D."/>
            <person name="Larson L."/>
            <person name="Lewis B."/>
            <person name="Mehta T."/>
            <person name="Park D."/>
            <person name="Pearson M."/>
            <person name="Roberts A."/>
            <person name="Saif S."/>
            <person name="Shea T."/>
            <person name="Shenoy N."/>
            <person name="Sisk P."/>
            <person name="Stolte C."/>
            <person name="Sykes S."/>
            <person name="Walk T."/>
            <person name="White J."/>
            <person name="Yandava C."/>
            <person name="Haas B."/>
            <person name="Henn M.R."/>
            <person name="Nusbaum C."/>
            <person name="Birren B."/>
        </authorList>
    </citation>
    <scope>NUCLEOTIDE SEQUENCE [LARGE SCALE GENOMIC DNA]</scope>
    <source>
        <strain evidence="2">NA</strain>
    </source>
</reference>